<evidence type="ECO:0000313" key="3">
    <source>
        <dbReference type="Proteomes" id="UP000177798"/>
    </source>
</evidence>
<name>A0A1D9QAH5_SCLS1</name>
<evidence type="ECO:0000313" key="2">
    <source>
        <dbReference type="EMBL" id="APA11899.1"/>
    </source>
</evidence>
<protein>
    <submittedName>
        <fullName evidence="2">Uncharacterized protein</fullName>
    </submittedName>
</protein>
<dbReference type="Proteomes" id="UP000177798">
    <property type="component" value="Chromosome 8"/>
</dbReference>
<dbReference type="VEuPathDB" id="FungiDB:sscle_08g066690"/>
<dbReference type="RefSeq" id="XP_001594001.1">
    <property type="nucleotide sequence ID" value="XM_001593951.1"/>
</dbReference>
<dbReference type="KEGG" id="ssl:SS1G_05429"/>
<proteinExistence type="predicted"/>
<accession>A0A1D9QAH5</accession>
<dbReference type="AlphaFoldDB" id="A0A1D9QAH5"/>
<feature type="compositionally biased region" description="Polar residues" evidence="1">
    <location>
        <begin position="13"/>
        <end position="23"/>
    </location>
</feature>
<feature type="region of interest" description="Disordered" evidence="1">
    <location>
        <begin position="1"/>
        <end position="32"/>
    </location>
</feature>
<reference evidence="3" key="1">
    <citation type="journal article" date="2017" name="Genome Biol. Evol.">
        <title>The complete genome sequence of the phytopathogenic fungus Sclerotinia sclerotiorum reveals insights into the genome architecture of broad host range pathogens.</title>
        <authorList>
            <person name="Derbyshire M."/>
            <person name="Denton-Giles M."/>
            <person name="Hegedus D."/>
            <person name="Seifbarghy S."/>
            <person name="Rollins J."/>
            <person name="van Kan J."/>
            <person name="Seidl M.F."/>
            <person name="Faino L."/>
            <person name="Mbengue M."/>
            <person name="Navaud O."/>
            <person name="Raffaele S."/>
            <person name="Hammond-Kosack K."/>
            <person name="Heard S."/>
            <person name="Oliver R."/>
        </authorList>
    </citation>
    <scope>NUCLEOTIDE SEQUENCE [LARGE SCALE GENOMIC DNA]</scope>
    <source>
        <strain evidence="3">ATCC 18683 / 1980 / Ss-1</strain>
    </source>
</reference>
<sequence length="63" mass="6862">MTRDEDTGAAMNETLQGQLSVPTTGEVPSLNTNLTRPSVEIFRDVPYSNTRELDRAPGKGLGR</sequence>
<evidence type="ECO:0000256" key="1">
    <source>
        <dbReference type="SAM" id="MobiDB-lite"/>
    </source>
</evidence>
<organism evidence="2 3">
    <name type="scientific">Sclerotinia sclerotiorum (strain ATCC 18683 / 1980 / Ss-1)</name>
    <name type="common">White mold</name>
    <name type="synonym">Whetzelinia sclerotiorum</name>
    <dbReference type="NCBI Taxonomy" id="665079"/>
    <lineage>
        <taxon>Eukaryota</taxon>
        <taxon>Fungi</taxon>
        <taxon>Dikarya</taxon>
        <taxon>Ascomycota</taxon>
        <taxon>Pezizomycotina</taxon>
        <taxon>Leotiomycetes</taxon>
        <taxon>Helotiales</taxon>
        <taxon>Sclerotiniaceae</taxon>
        <taxon>Sclerotinia</taxon>
    </lineage>
</organism>
<gene>
    <name evidence="2" type="ORF">sscle_08g066690</name>
</gene>
<dbReference type="EMBL" id="CP017821">
    <property type="protein sequence ID" value="APA11899.1"/>
    <property type="molecule type" value="Genomic_DNA"/>
</dbReference>